<evidence type="ECO:0000313" key="27">
    <source>
        <dbReference type="Proteomes" id="UP000522663"/>
    </source>
</evidence>
<feature type="domain" description="WW" evidence="24">
    <location>
        <begin position="184"/>
        <end position="217"/>
    </location>
</feature>
<comment type="similarity">
    <text evidence="6">Belongs to the MAGUK family.</text>
</comment>
<feature type="compositionally biased region" description="Basic and acidic residues" evidence="23">
    <location>
        <begin position="921"/>
        <end position="937"/>
    </location>
</feature>
<dbReference type="SUPFAM" id="SSF50156">
    <property type="entry name" value="PDZ domain-like"/>
    <property type="match status" value="5"/>
</dbReference>
<evidence type="ECO:0000256" key="21">
    <source>
        <dbReference type="ARBA" id="ARBA00079516"/>
    </source>
</evidence>
<dbReference type="Gene3D" id="2.20.70.10">
    <property type="match status" value="2"/>
</dbReference>
<evidence type="ECO:0000256" key="15">
    <source>
        <dbReference type="ARBA" id="ARBA00023018"/>
    </source>
</evidence>
<dbReference type="OrthoDB" id="66881at2759"/>
<evidence type="ECO:0000256" key="8">
    <source>
        <dbReference type="ARBA" id="ARBA00022490"/>
    </source>
</evidence>
<dbReference type="InterPro" id="IPR036020">
    <property type="entry name" value="WW_dom_sf"/>
</dbReference>
<dbReference type="SUPFAM" id="SSF51045">
    <property type="entry name" value="WW domain"/>
    <property type="match status" value="2"/>
</dbReference>
<feature type="domain" description="PDZ" evidence="25">
    <location>
        <begin position="262"/>
        <end position="331"/>
    </location>
</feature>
<sequence length="1362" mass="149927">TSANSCVILSLFFPDNYYGTPKPPAEPAPLLVNVTDQILPGATPGAEGKRKRNKSVSNMEKTGIEPPEEEEEERPVVNGNDVTVTPESSEHEDKSTGVSGEVSSIQPCPAPGYTQPEDAKEDMDVTKQTKPEENDDLGPLPDNWEMAYTEKGEVYFIDHNTKTTSWLDPRLAKKAKPPEECKENELPYGWEKIDDPIYGTYYVDHINRRTQFENPVLEAKRKLQQHNMPNAELGTKPMQAQGFREKPLFTRDASQLKGTFLSTTLKKSNMGFGFTIIGGDEPDEFLQVKSVIPDGPAAQDGKMETGDVIVYINEVCVLGHTHADVVKLFQSVPIGQSVNLVLCRGYPLPFDPEDPANSMVPPLAVMERPPVVVNGRHNYETYLEYISRTSQSVPDVTDRPPHSLHSIPADSQLDSTFPPPAHDDNVSMASSGATQAELMTLTIVKGAQGFGFTIADSPTGQRVKQILDIQGCPGLCEGDLIVEINQQNVQNLSHAEVVDILKECPVGSETSLIIHRGGFFSPWKTPKPVMERWENQGSPQTSLSAPAMPQNIPYPPTLHRSSFPDSTEAFDPRKPDPYELYEKSRAIYESRRKKTKMICSVGFVFIPGPDYKELDVHLRRMESGFGFRILGGDEPGQPILIGAVIAMGSADRDGRLHPGDELVYVDGIPVAGKTHRYVIDLMHNAARNGQVNLTVRRKVLPTGEPCPENGRSPGSVSTHHSSPRSDYATYANSNHAVSSSNATPPEGFTSHSLQTSDVVIHRKENEGFGFVIISSLNRPESGSTITVPHKIGRIIDGSPADRCAKLKVGDRILAVNGQSIINMPHADIVKLIKDAGLSVTLRIIPQEELNSPASAPSSEKQSPLAQQHSPLAQQQQQQQQQSPLAQQQQSPLTQQQSPVAQHSPVAQPTPPQPLQLQGHENSYRSEVKARQDVKPDIRQPPFTDYRQSSTDYRQPPLDYRHPPVMDYQQPPPLDYRQPPLLDYRQHSPDTRQYPLSDYRQPQDFDYFTVDLEKGAKGFGFSIRGGREYKMDLFVLRLAEDGPAIRNGRMRVGDQIIEINGESTRDMTHARAIELIKSGGRRVRLLLKRGTGQVPEYDEPSSWSAPAAASPGLQEVALSLDDIISPLSSSHIAPPSDPSHQISPEPTWDIKRERDGRKPKELSVNGHKKKRLGEQRERSASPKKADRSKHDEPSWKGYSEGKTKVTDGGRLTSESRAVGHGVMMEAGTREHVCAGSSDEQFGRLKKPEGKRGGSLSKKEDHRSTNTSEKKSAAASDHAKLDAGATKTYGGNRCSSPGSDIDHSQRDPDGKPSEFPRKGHLHPISTRSTNTAVRKATVSPGPWKIPGSDKLPSVLKSGTSAMSR</sequence>
<keyword evidence="15" id="KW-0770">Synapse</keyword>
<dbReference type="GO" id="GO:0005886">
    <property type="term" value="C:plasma membrane"/>
    <property type="evidence" value="ECO:0007669"/>
    <property type="project" value="UniProtKB-SubCell"/>
</dbReference>
<evidence type="ECO:0000256" key="4">
    <source>
        <dbReference type="ARBA" id="ARBA00004504"/>
    </source>
</evidence>
<keyword evidence="7" id="KW-1003">Cell membrane</keyword>
<evidence type="ECO:0000256" key="9">
    <source>
        <dbReference type="ARBA" id="ARBA00022553"/>
    </source>
</evidence>
<keyword evidence="16" id="KW-0472">Membrane</keyword>
<dbReference type="InterPro" id="IPR001478">
    <property type="entry name" value="PDZ"/>
</dbReference>
<feature type="compositionally biased region" description="Basic and acidic residues" evidence="23">
    <location>
        <begin position="1239"/>
        <end position="1279"/>
    </location>
</feature>
<dbReference type="GO" id="GO:0046332">
    <property type="term" value="F:SMAD binding"/>
    <property type="evidence" value="ECO:0007669"/>
    <property type="project" value="TreeGrafter"/>
</dbReference>
<comment type="caution">
    <text evidence="26">The sequence shown here is derived from an EMBL/GenBank/DDBJ whole genome shotgun (WGS) entry which is preliminary data.</text>
</comment>
<dbReference type="CDD" id="cd06731">
    <property type="entry name" value="PDZ1_MAGI-1_3-like"/>
    <property type="match status" value="1"/>
</dbReference>
<comment type="subcellular location">
    <subcellularLocation>
        <location evidence="2">Cell membrane</location>
        <topology evidence="2">Peripheral membrane protein</topology>
    </subcellularLocation>
    <subcellularLocation>
        <location evidence="4">Cell projection</location>
        <location evidence="4">Cilium</location>
        <location evidence="4">Photoreceptor outer segment</location>
    </subcellularLocation>
    <subcellularLocation>
        <location evidence="1">Cytoplasm</location>
        <location evidence="1">Cytoskeleton</location>
        <location evidence="1">Microtubule organizing center</location>
        <location evidence="1">Centrosome</location>
        <location evidence="1">Centriole</location>
    </subcellularLocation>
    <subcellularLocation>
        <location evidence="5">Late endosome</location>
    </subcellularLocation>
    <subcellularLocation>
        <location evidence="3">Photoreceptor inner segment</location>
    </subcellularLocation>
    <subcellularLocation>
        <location evidence="19">Synapse</location>
        <location evidence="19">Synaptosome</location>
    </subcellularLocation>
</comment>
<dbReference type="GO" id="GO:0043113">
    <property type="term" value="P:receptor clustering"/>
    <property type="evidence" value="ECO:0007669"/>
    <property type="project" value="TreeGrafter"/>
</dbReference>
<evidence type="ECO:0000256" key="13">
    <source>
        <dbReference type="ARBA" id="ARBA00022753"/>
    </source>
</evidence>
<feature type="compositionally biased region" description="Basic and acidic residues" evidence="23">
    <location>
        <begin position="1171"/>
        <end position="1206"/>
    </location>
</feature>
<evidence type="ECO:0000259" key="25">
    <source>
        <dbReference type="PROSITE" id="PS50106"/>
    </source>
</evidence>
<evidence type="ECO:0000256" key="17">
    <source>
        <dbReference type="ARBA" id="ARBA00023212"/>
    </source>
</evidence>
<dbReference type="CDD" id="cd06735">
    <property type="entry name" value="PDZ5_MAGI-1_3-like"/>
    <property type="match status" value="1"/>
</dbReference>
<evidence type="ECO:0000256" key="5">
    <source>
        <dbReference type="ARBA" id="ARBA00004603"/>
    </source>
</evidence>
<keyword evidence="8" id="KW-0963">Cytoplasm</keyword>
<dbReference type="GO" id="GO:0006897">
    <property type="term" value="P:endocytosis"/>
    <property type="evidence" value="ECO:0007669"/>
    <property type="project" value="UniProtKB-KW"/>
</dbReference>
<keyword evidence="13" id="KW-0967">Endosome</keyword>
<keyword evidence="11" id="KW-0771">Synaptosome</keyword>
<dbReference type="GO" id="GO:0005814">
    <property type="term" value="C:centriole"/>
    <property type="evidence" value="ECO:0007669"/>
    <property type="project" value="UniProtKB-SubCell"/>
</dbReference>
<dbReference type="CDD" id="cd06734">
    <property type="entry name" value="PDZ4_MAGI-1_3-like"/>
    <property type="match status" value="1"/>
</dbReference>
<feature type="domain" description="PDZ" evidence="25">
    <location>
        <begin position="1008"/>
        <end position="1090"/>
    </location>
</feature>
<dbReference type="CDD" id="cd00201">
    <property type="entry name" value="WW"/>
    <property type="match status" value="2"/>
</dbReference>
<dbReference type="FunFam" id="2.30.42.10:FF:000005">
    <property type="entry name" value="Membrane associated guanylate kinase, WW and PDZ domain containing 1"/>
    <property type="match status" value="1"/>
</dbReference>
<feature type="non-terminal residue" evidence="26">
    <location>
        <position position="1"/>
    </location>
</feature>
<feature type="compositionally biased region" description="Polar residues" evidence="23">
    <location>
        <begin position="96"/>
        <end position="106"/>
    </location>
</feature>
<gene>
    <name evidence="26" type="primary">Magi2</name>
    <name evidence="26" type="ORF">ODOGUJ_R14443</name>
</gene>
<keyword evidence="12" id="KW-0677">Repeat</keyword>
<feature type="compositionally biased region" description="Polar residues" evidence="23">
    <location>
        <begin position="849"/>
        <end position="861"/>
    </location>
</feature>
<reference evidence="26 27" key="1">
    <citation type="submission" date="2019-09" db="EMBL/GenBank/DDBJ databases">
        <title>Bird 10,000 Genomes (B10K) Project - Family phase.</title>
        <authorList>
            <person name="Zhang G."/>
        </authorList>
    </citation>
    <scope>NUCLEOTIDE SEQUENCE [LARGE SCALE GENOMIC DNA]</scope>
    <source>
        <strain evidence="26">B10K-DU-001-53</strain>
        <tissue evidence="26">Muscle</tissue>
    </source>
</reference>
<evidence type="ECO:0000256" key="14">
    <source>
        <dbReference type="ARBA" id="ARBA00022902"/>
    </source>
</evidence>
<keyword evidence="14" id="KW-0524">Neurogenesis</keyword>
<feature type="compositionally biased region" description="Basic and acidic residues" evidence="23">
    <location>
        <begin position="1147"/>
        <end position="1160"/>
    </location>
</feature>
<dbReference type="FunFam" id="2.30.42.10:FF:000113">
    <property type="entry name" value="Membrane associated guanylate kinase, WW and PDZ domain containing 2"/>
    <property type="match status" value="1"/>
</dbReference>
<dbReference type="Pfam" id="PF16663">
    <property type="entry name" value="MAGI_u1"/>
    <property type="match status" value="1"/>
</dbReference>
<evidence type="ECO:0000256" key="10">
    <source>
        <dbReference type="ARBA" id="ARBA00022583"/>
    </source>
</evidence>
<dbReference type="FunFam" id="2.30.42.10:FF:000144">
    <property type="entry name" value="Membrane associated guanylate kinase, WW and PDZ domain containing 2"/>
    <property type="match status" value="1"/>
</dbReference>
<feature type="compositionally biased region" description="Low complexity" evidence="23">
    <location>
        <begin position="863"/>
        <end position="897"/>
    </location>
</feature>
<feature type="region of interest" description="Disordered" evidence="23">
    <location>
        <begin position="700"/>
        <end position="728"/>
    </location>
</feature>
<dbReference type="EMBL" id="VXAB01013306">
    <property type="protein sequence ID" value="NXJ15717.1"/>
    <property type="molecule type" value="Genomic_DNA"/>
</dbReference>
<keyword evidence="27" id="KW-1185">Reference proteome</keyword>
<keyword evidence="18" id="KW-0966">Cell projection</keyword>
<dbReference type="PANTHER" id="PTHR10316">
    <property type="entry name" value="MEMBRANE ASSOCIATED GUANYLATE KINASE-RELATED"/>
    <property type="match status" value="1"/>
</dbReference>
<protein>
    <recommendedName>
        <fullName evidence="20">Membrane-associated guanylate kinase, WW and PDZ domain-containing protein 2</fullName>
    </recommendedName>
    <alternativeName>
        <fullName evidence="22">Atrophin-1-interacting protein 1</fullName>
    </alternativeName>
    <alternativeName>
        <fullName evidence="21">Membrane-associated guanylate kinase inverted 2</fullName>
    </alternativeName>
</protein>
<feature type="region of interest" description="Disordered" evidence="23">
    <location>
        <begin position="392"/>
        <end position="413"/>
    </location>
</feature>
<dbReference type="CDD" id="cd06733">
    <property type="entry name" value="PDZ3_MAGI-1_3-like"/>
    <property type="match status" value="1"/>
</dbReference>
<feature type="domain" description="PDZ" evidence="25">
    <location>
        <begin position="757"/>
        <end position="847"/>
    </location>
</feature>
<dbReference type="InterPro" id="IPR001202">
    <property type="entry name" value="WW_dom"/>
</dbReference>
<feature type="non-terminal residue" evidence="26">
    <location>
        <position position="1362"/>
    </location>
</feature>
<feature type="domain" description="PDZ" evidence="25">
    <location>
        <begin position="615"/>
        <end position="697"/>
    </location>
</feature>
<dbReference type="InterPro" id="IPR036034">
    <property type="entry name" value="PDZ_sf"/>
</dbReference>
<dbReference type="GO" id="GO:0045202">
    <property type="term" value="C:synapse"/>
    <property type="evidence" value="ECO:0007669"/>
    <property type="project" value="UniProtKB-SubCell"/>
</dbReference>
<evidence type="ECO:0000259" key="24">
    <source>
        <dbReference type="PROSITE" id="PS50020"/>
    </source>
</evidence>
<dbReference type="FunFam" id="2.30.42.10:FF:000006">
    <property type="entry name" value="Membrane associated guanylate kinase, WW and PDZ domain containing 1"/>
    <property type="match status" value="1"/>
</dbReference>
<evidence type="ECO:0000256" key="23">
    <source>
        <dbReference type="SAM" id="MobiDB-lite"/>
    </source>
</evidence>
<dbReference type="FunFam" id="2.30.42.10:FF:000150">
    <property type="entry name" value="Membrane associated guanylate kinase, WW and PDZ domain containing 2"/>
    <property type="match status" value="1"/>
</dbReference>
<evidence type="ECO:0000256" key="2">
    <source>
        <dbReference type="ARBA" id="ARBA00004202"/>
    </source>
</evidence>
<evidence type="ECO:0000256" key="6">
    <source>
        <dbReference type="ARBA" id="ARBA00007014"/>
    </source>
</evidence>
<dbReference type="GO" id="GO:0031697">
    <property type="term" value="F:beta-1 adrenergic receptor binding"/>
    <property type="evidence" value="ECO:0007669"/>
    <property type="project" value="TreeGrafter"/>
</dbReference>
<dbReference type="GO" id="GO:0030159">
    <property type="term" value="F:signaling receptor complex adaptor activity"/>
    <property type="evidence" value="ECO:0007669"/>
    <property type="project" value="TreeGrafter"/>
</dbReference>
<organism evidence="26 27">
    <name type="scientific">Odontophorus gujanensis</name>
    <name type="common">marbled wood quail</name>
    <dbReference type="NCBI Taxonomy" id="886794"/>
    <lineage>
        <taxon>Eukaryota</taxon>
        <taxon>Metazoa</taxon>
        <taxon>Chordata</taxon>
        <taxon>Craniata</taxon>
        <taxon>Vertebrata</taxon>
        <taxon>Euteleostomi</taxon>
        <taxon>Archelosauria</taxon>
        <taxon>Archosauria</taxon>
        <taxon>Dinosauria</taxon>
        <taxon>Saurischia</taxon>
        <taxon>Theropoda</taxon>
        <taxon>Coelurosauria</taxon>
        <taxon>Aves</taxon>
        <taxon>Neognathae</taxon>
        <taxon>Galloanserae</taxon>
        <taxon>Galliformes</taxon>
        <taxon>Odontophoridae</taxon>
        <taxon>Odontophorus</taxon>
    </lineage>
</organism>
<accession>A0A7K9Z1T0</accession>
<keyword evidence="17" id="KW-0206">Cytoskeleton</keyword>
<dbReference type="SMART" id="SM00228">
    <property type="entry name" value="PDZ"/>
    <property type="match status" value="5"/>
</dbReference>
<evidence type="ECO:0000313" key="26">
    <source>
        <dbReference type="EMBL" id="NXJ15717.1"/>
    </source>
</evidence>
<dbReference type="Pfam" id="PF00397">
    <property type="entry name" value="WW"/>
    <property type="match status" value="1"/>
</dbReference>
<name>A0A7K9Z1T0_9GALL</name>
<dbReference type="Pfam" id="PF00595">
    <property type="entry name" value="PDZ"/>
    <property type="match status" value="5"/>
</dbReference>
<dbReference type="GO" id="GO:0070699">
    <property type="term" value="F:type II activin receptor binding"/>
    <property type="evidence" value="ECO:0007669"/>
    <property type="project" value="TreeGrafter"/>
</dbReference>
<feature type="region of interest" description="Disordered" evidence="23">
    <location>
        <begin position="849"/>
        <end position="973"/>
    </location>
</feature>
<dbReference type="Proteomes" id="UP000522663">
    <property type="component" value="Unassembled WGS sequence"/>
</dbReference>
<dbReference type="GO" id="GO:0005770">
    <property type="term" value="C:late endosome"/>
    <property type="evidence" value="ECO:0007669"/>
    <property type="project" value="UniProtKB-SubCell"/>
</dbReference>
<evidence type="ECO:0000256" key="11">
    <source>
        <dbReference type="ARBA" id="ARBA00022599"/>
    </source>
</evidence>
<feature type="domain" description="WW" evidence="24">
    <location>
        <begin position="138"/>
        <end position="171"/>
    </location>
</feature>
<dbReference type="GO" id="GO:0001917">
    <property type="term" value="C:photoreceptor inner segment"/>
    <property type="evidence" value="ECO:0007669"/>
    <property type="project" value="UniProtKB-SubCell"/>
</dbReference>
<evidence type="ECO:0000256" key="22">
    <source>
        <dbReference type="ARBA" id="ARBA00080410"/>
    </source>
</evidence>
<evidence type="ECO:0000256" key="16">
    <source>
        <dbReference type="ARBA" id="ARBA00023136"/>
    </source>
</evidence>
<evidence type="ECO:0000256" key="20">
    <source>
        <dbReference type="ARBA" id="ARBA00070827"/>
    </source>
</evidence>
<dbReference type="GO" id="GO:0007165">
    <property type="term" value="P:signal transduction"/>
    <property type="evidence" value="ECO:0007669"/>
    <property type="project" value="TreeGrafter"/>
</dbReference>
<feature type="region of interest" description="Disordered" evidence="23">
    <location>
        <begin position="39"/>
        <end position="123"/>
    </location>
</feature>
<dbReference type="GO" id="GO:0030425">
    <property type="term" value="C:dendrite"/>
    <property type="evidence" value="ECO:0007669"/>
    <property type="project" value="TreeGrafter"/>
</dbReference>
<dbReference type="Gene3D" id="2.30.42.10">
    <property type="match status" value="5"/>
</dbReference>
<evidence type="ECO:0000256" key="7">
    <source>
        <dbReference type="ARBA" id="ARBA00022475"/>
    </source>
</evidence>
<feature type="domain" description="PDZ" evidence="25">
    <location>
        <begin position="440"/>
        <end position="503"/>
    </location>
</feature>
<feature type="compositionally biased region" description="Basic and acidic residues" evidence="23">
    <location>
        <begin position="1298"/>
        <end position="1315"/>
    </location>
</feature>
<evidence type="ECO:0000256" key="3">
    <source>
        <dbReference type="ARBA" id="ARBA00004437"/>
    </source>
</evidence>
<evidence type="ECO:0000256" key="12">
    <source>
        <dbReference type="ARBA" id="ARBA00022737"/>
    </source>
</evidence>
<dbReference type="SMART" id="SM00456">
    <property type="entry name" value="WW"/>
    <property type="match status" value="2"/>
</dbReference>
<dbReference type="GO" id="GO:0001750">
    <property type="term" value="C:photoreceptor outer segment"/>
    <property type="evidence" value="ECO:0007669"/>
    <property type="project" value="UniProtKB-SubCell"/>
</dbReference>
<keyword evidence="10" id="KW-0254">Endocytosis</keyword>
<dbReference type="GO" id="GO:0007399">
    <property type="term" value="P:nervous system development"/>
    <property type="evidence" value="ECO:0007669"/>
    <property type="project" value="UniProtKB-KW"/>
</dbReference>
<proteinExistence type="inferred from homology"/>
<dbReference type="GO" id="GO:0005911">
    <property type="term" value="C:cell-cell junction"/>
    <property type="evidence" value="ECO:0007669"/>
    <property type="project" value="TreeGrafter"/>
</dbReference>
<evidence type="ECO:0000256" key="18">
    <source>
        <dbReference type="ARBA" id="ARBA00023273"/>
    </source>
</evidence>
<dbReference type="PROSITE" id="PS01159">
    <property type="entry name" value="WW_DOMAIN_1"/>
    <property type="match status" value="2"/>
</dbReference>
<dbReference type="PANTHER" id="PTHR10316:SF27">
    <property type="entry name" value="MEMBRANE-ASSOCIATED GUANYLATE KINASE, WW AND PDZ DOMAIN-CONTAINING PROTEIN 2"/>
    <property type="match status" value="1"/>
</dbReference>
<evidence type="ECO:0000256" key="1">
    <source>
        <dbReference type="ARBA" id="ARBA00004114"/>
    </source>
</evidence>
<evidence type="ECO:0000256" key="19">
    <source>
        <dbReference type="ARBA" id="ARBA00034102"/>
    </source>
</evidence>
<dbReference type="PROSITE" id="PS50020">
    <property type="entry name" value="WW_DOMAIN_2"/>
    <property type="match status" value="2"/>
</dbReference>
<keyword evidence="9" id="KW-0597">Phosphoprotein</keyword>
<dbReference type="CDD" id="cd06732">
    <property type="entry name" value="PDZ2_MAGI-1_3-like"/>
    <property type="match status" value="1"/>
</dbReference>
<feature type="region of interest" description="Disordered" evidence="23">
    <location>
        <begin position="1127"/>
        <end position="1362"/>
    </location>
</feature>
<dbReference type="FunFam" id="2.20.70.10:FF:000001">
    <property type="entry name" value="Membrane-associated guanylate kinase, WW and PDZ domain-containing protein 1"/>
    <property type="match status" value="1"/>
</dbReference>
<dbReference type="FunFam" id="2.20.70.10:FF:000002">
    <property type="entry name" value="Membrane-associated guanylate kinase, WW and PDZ domain-containing protein 3 isoform 1"/>
    <property type="match status" value="1"/>
</dbReference>
<dbReference type="PROSITE" id="PS50106">
    <property type="entry name" value="PDZ"/>
    <property type="match status" value="5"/>
</dbReference>